<evidence type="ECO:0000256" key="1">
    <source>
        <dbReference type="ARBA" id="ARBA00022654"/>
    </source>
</evidence>
<reference evidence="7 8" key="1">
    <citation type="submission" date="2020-08" db="EMBL/GenBank/DDBJ databases">
        <title>Genomic Encyclopedia of Type Strains, Phase IV (KMG-IV): sequencing the most valuable type-strain genomes for metagenomic binning, comparative biology and taxonomic classification.</title>
        <authorList>
            <person name="Goeker M."/>
        </authorList>
    </citation>
    <scope>NUCLEOTIDE SEQUENCE [LARGE SCALE GENOMIC DNA]</scope>
    <source>
        <strain evidence="7 8">DSM 5686</strain>
    </source>
</reference>
<comment type="catalytic activity">
    <reaction evidence="6">
        <text>a fatty acyl-[ACP] + S-adenosyl-L-methionine = an N-acyl-L-homoserine lactone + S-methyl-5'-thioadenosine + holo-[ACP] + H(+)</text>
        <dbReference type="Rhea" id="RHEA:10096"/>
        <dbReference type="Rhea" id="RHEA-COMP:9685"/>
        <dbReference type="Rhea" id="RHEA-COMP:14125"/>
        <dbReference type="ChEBI" id="CHEBI:15378"/>
        <dbReference type="ChEBI" id="CHEBI:17509"/>
        <dbReference type="ChEBI" id="CHEBI:55474"/>
        <dbReference type="ChEBI" id="CHEBI:59789"/>
        <dbReference type="ChEBI" id="CHEBI:64479"/>
        <dbReference type="ChEBI" id="CHEBI:138651"/>
        <dbReference type="EC" id="2.3.1.184"/>
    </reaction>
</comment>
<evidence type="ECO:0000256" key="5">
    <source>
        <dbReference type="PROSITE-ProRule" id="PRU00533"/>
    </source>
</evidence>
<keyword evidence="2 6" id="KW-0808">Transferase</keyword>
<keyword evidence="4 5" id="KW-0071">Autoinducer synthesis</keyword>
<dbReference type="Proteomes" id="UP000565455">
    <property type="component" value="Unassembled WGS sequence"/>
</dbReference>
<comment type="caution">
    <text evidence="7">The sequence shown here is derived from an EMBL/GenBank/DDBJ whole genome shotgun (WGS) entry which is preliminary data.</text>
</comment>
<dbReference type="Gene3D" id="3.40.630.30">
    <property type="match status" value="1"/>
</dbReference>
<dbReference type="GeneID" id="96605921"/>
<evidence type="ECO:0000256" key="2">
    <source>
        <dbReference type="ARBA" id="ARBA00022679"/>
    </source>
</evidence>
<dbReference type="InterPro" id="IPR016181">
    <property type="entry name" value="Acyl_CoA_acyltransferase"/>
</dbReference>
<organism evidence="7 8">
    <name type="scientific">Methylobacterium fujisawaense</name>
    <dbReference type="NCBI Taxonomy" id="107400"/>
    <lineage>
        <taxon>Bacteria</taxon>
        <taxon>Pseudomonadati</taxon>
        <taxon>Pseudomonadota</taxon>
        <taxon>Alphaproteobacteria</taxon>
        <taxon>Hyphomicrobiales</taxon>
        <taxon>Methylobacteriaceae</taxon>
        <taxon>Methylobacterium</taxon>
    </lineage>
</organism>
<dbReference type="RefSeq" id="WP_210281366.1">
    <property type="nucleotide sequence ID" value="NZ_JACJIM010000006.1"/>
</dbReference>
<proteinExistence type="inferred from homology"/>
<dbReference type="EC" id="2.3.1.184" evidence="6"/>
<evidence type="ECO:0000313" key="7">
    <source>
        <dbReference type="EMBL" id="MBA9064886.1"/>
    </source>
</evidence>
<dbReference type="GO" id="GO:0016746">
    <property type="term" value="F:acyltransferase activity"/>
    <property type="evidence" value="ECO:0007669"/>
    <property type="project" value="UniProtKB-KW"/>
</dbReference>
<dbReference type="PANTHER" id="PTHR39322">
    <property type="entry name" value="ACYL-HOMOSERINE-LACTONE SYNTHASE"/>
    <property type="match status" value="1"/>
</dbReference>
<sequence length="216" mass="23896">MFRLITGNIDRNDPSLADRIYRFRHTFFVEGLGWAACRRPDGRERDRFDGPATFHLLGEEDDEIVAYARFLPTMGPHLLSHLYPEIMQGGSAPKGPAIYEWTRQAIVAKRREMPDADIFAAAVSGAIALAVHALNLDGLLIEFHPAHIPRLLDTGWDVRPLALPTTYEGSKIVPVYAQVTGRTLDAAQAAFAAWPGAQLRLPHGLVGGTHREPTIQ</sequence>
<evidence type="ECO:0000256" key="6">
    <source>
        <dbReference type="RuleBase" id="RU361135"/>
    </source>
</evidence>
<keyword evidence="1 5" id="KW-0673">Quorum sensing</keyword>
<gene>
    <name evidence="7" type="ORF">GGQ91_004292</name>
</gene>
<protein>
    <recommendedName>
        <fullName evidence="6">Acyl-homoserine-lactone synthase</fullName>
        <ecNumber evidence="6">2.3.1.184</ecNumber>
    </recommendedName>
    <alternativeName>
        <fullName evidence="6">Autoinducer synthesis protein</fullName>
    </alternativeName>
</protein>
<keyword evidence="3 6" id="KW-0949">S-adenosyl-L-methionine</keyword>
<keyword evidence="7" id="KW-0012">Acyltransferase</keyword>
<dbReference type="PROSITE" id="PS51187">
    <property type="entry name" value="AUTOINDUCER_SYNTH_2"/>
    <property type="match status" value="1"/>
</dbReference>
<name>A0ABR6DFL5_9HYPH</name>
<dbReference type="PRINTS" id="PR01549">
    <property type="entry name" value="AUTOINDCRSYN"/>
</dbReference>
<keyword evidence="8" id="KW-1185">Reference proteome</keyword>
<dbReference type="EMBL" id="JACJIM010000006">
    <property type="protein sequence ID" value="MBA9064886.1"/>
    <property type="molecule type" value="Genomic_DNA"/>
</dbReference>
<comment type="similarity">
    <text evidence="5 6">Belongs to the autoinducer synthase family.</text>
</comment>
<evidence type="ECO:0000256" key="3">
    <source>
        <dbReference type="ARBA" id="ARBA00022691"/>
    </source>
</evidence>
<evidence type="ECO:0000313" key="8">
    <source>
        <dbReference type="Proteomes" id="UP000565455"/>
    </source>
</evidence>
<dbReference type="PANTHER" id="PTHR39322:SF1">
    <property type="entry name" value="ISOVALERYL-HOMOSERINE LACTONE SYNTHASE"/>
    <property type="match status" value="1"/>
</dbReference>
<accession>A0ABR6DFL5</accession>
<dbReference type="Pfam" id="PF00765">
    <property type="entry name" value="Autoind_synth"/>
    <property type="match status" value="1"/>
</dbReference>
<evidence type="ECO:0000256" key="4">
    <source>
        <dbReference type="ARBA" id="ARBA00022929"/>
    </source>
</evidence>
<dbReference type="SUPFAM" id="SSF55729">
    <property type="entry name" value="Acyl-CoA N-acyltransferases (Nat)"/>
    <property type="match status" value="1"/>
</dbReference>
<dbReference type="InterPro" id="IPR001690">
    <property type="entry name" value="Autoind_synthase"/>
</dbReference>